<dbReference type="RefSeq" id="WP_106712357.1">
    <property type="nucleotide sequence ID" value="NZ_PGGO01000013.1"/>
</dbReference>
<proteinExistence type="predicted"/>
<accession>A0A2P7BME9</accession>
<comment type="caution">
    <text evidence="1">The sequence shown here is derived from an EMBL/GenBank/DDBJ whole genome shotgun (WGS) entry which is preliminary data.</text>
</comment>
<dbReference type="Proteomes" id="UP000241444">
    <property type="component" value="Unassembled WGS sequence"/>
</dbReference>
<evidence type="ECO:0000313" key="1">
    <source>
        <dbReference type="EMBL" id="PSH67641.1"/>
    </source>
</evidence>
<dbReference type="AlphaFoldDB" id="A0A2P7BME9"/>
<sequence>MIINSRMERRLSIAATALLTAAIFVMPIKTHAPTNALLEPAASYLKLADAASTNLLLRK</sequence>
<evidence type="ECO:0000313" key="2">
    <source>
        <dbReference type="Proteomes" id="UP000241444"/>
    </source>
</evidence>
<organism evidence="1 2">
    <name type="scientific">Phyllobacterium brassicacearum</name>
    <dbReference type="NCBI Taxonomy" id="314235"/>
    <lineage>
        <taxon>Bacteria</taxon>
        <taxon>Pseudomonadati</taxon>
        <taxon>Pseudomonadota</taxon>
        <taxon>Alphaproteobacteria</taxon>
        <taxon>Hyphomicrobiales</taxon>
        <taxon>Phyllobacteriaceae</taxon>
        <taxon>Phyllobacterium</taxon>
    </lineage>
</organism>
<dbReference type="OrthoDB" id="9960443at2"/>
<gene>
    <name evidence="1" type="ORF">CU102_17295</name>
</gene>
<dbReference type="EMBL" id="PGGO01000013">
    <property type="protein sequence ID" value="PSH67641.1"/>
    <property type="molecule type" value="Genomic_DNA"/>
</dbReference>
<reference evidence="2" key="1">
    <citation type="submission" date="2017-11" db="EMBL/GenBank/DDBJ databases">
        <authorList>
            <person name="Kuznetsova I."/>
            <person name="Sazanova A."/>
            <person name="Chirak E."/>
            <person name="Safronova V."/>
            <person name="Willems A."/>
        </authorList>
    </citation>
    <scope>NUCLEOTIDE SEQUENCE [LARGE SCALE GENOMIC DNA]</scope>
    <source>
        <strain evidence="2">STM 196</strain>
    </source>
</reference>
<protein>
    <submittedName>
        <fullName evidence="1">Uncharacterized protein</fullName>
    </submittedName>
</protein>
<name>A0A2P7BME9_9HYPH</name>
<keyword evidence="2" id="KW-1185">Reference proteome</keyword>